<dbReference type="CDD" id="cd00082">
    <property type="entry name" value="HisKA"/>
    <property type="match status" value="1"/>
</dbReference>
<evidence type="ECO:0000256" key="6">
    <source>
        <dbReference type="ARBA" id="ARBA00022679"/>
    </source>
</evidence>
<dbReference type="SUPFAM" id="SSF47384">
    <property type="entry name" value="Homodimeric domain of signal transducing histidine kinase"/>
    <property type="match status" value="1"/>
</dbReference>
<dbReference type="GO" id="GO:0048509">
    <property type="term" value="P:regulation of meristem development"/>
    <property type="evidence" value="ECO:0007669"/>
    <property type="project" value="UniProtKB-ARBA"/>
</dbReference>
<sequence>MSLFHVLGFCLKIGQLFWMLCCWFLSWFVDADKSPLPVGSVGDPDKTKMKNHNMCFFWNKISTSGLKIPSFSHHLFGSVRFGKTFWRKVLVAWVVSWVLISFWTFWCLSSQAMDKRKETLASMCDERASMLQDQFNVSMNHVQAMSILISTFHHAKFPSAIDQRTFSEYTDRTSFERPLTSGVAYAVRVLHSERQEFERQQGWTIRRMDSLEQNPVHKDDYDTEALEPSPVQEEYAPVIFAQDTVSHVISLDMLSGKEDRENVLRARRSGKGVLTAPFPLIKTNRLGVILTFAVYKRDLPSNATPKERIEATNGFKQKPPWPVQSMVTSFGILVIALLVAHIFHATLSRIRRAEEDCHKMELLKKKAEAADVAKSQFLATVSHEIRTPMNGVLGMLHMLMDTELDVTQQDYVRTAQASGKALVSLINEVLGVKRSGKMESEVYKGSLEHCITRNSKHPEPKPKSQNPKPSRDPTNPNHPIASLVPAHDPDQLQPKAFLILDELSLSYHPGQLAFPDSKRPIRTRRSSRSRSDSKQLTSPISRSRPQPQSVRSQLASRQARVHSSSRFILWWSGFNNQQS</sequence>
<dbReference type="GO" id="GO:0009414">
    <property type="term" value="P:response to water deprivation"/>
    <property type="evidence" value="ECO:0007669"/>
    <property type="project" value="UniProtKB-ARBA"/>
</dbReference>
<keyword evidence="9" id="KW-0256">Endoplasmic reticulum</keyword>
<feature type="domain" description="CHASE" evidence="14">
    <location>
        <begin position="157"/>
        <end position="315"/>
    </location>
</feature>
<dbReference type="Gene3D" id="1.10.287.130">
    <property type="match status" value="1"/>
</dbReference>
<dbReference type="PANTHER" id="PTHR43719">
    <property type="entry name" value="TWO-COMPONENT HISTIDINE KINASE"/>
    <property type="match status" value="1"/>
</dbReference>
<evidence type="ECO:0000256" key="2">
    <source>
        <dbReference type="ARBA" id="ARBA00004477"/>
    </source>
</evidence>
<dbReference type="GO" id="GO:0005634">
    <property type="term" value="C:nucleus"/>
    <property type="evidence" value="ECO:0007669"/>
    <property type="project" value="TreeGrafter"/>
</dbReference>
<keyword evidence="5" id="KW-0597">Phosphoprotein</keyword>
<reference evidence="15" key="1">
    <citation type="submission" date="2019-12" db="EMBL/GenBank/DDBJ databases">
        <title>Genome sequencing and annotation of Brassica cretica.</title>
        <authorList>
            <person name="Studholme D.J."/>
            <person name="Sarris P.F."/>
        </authorList>
    </citation>
    <scope>NUCLEOTIDE SEQUENCE</scope>
    <source>
        <strain evidence="15">PFS-001/15</strain>
        <tissue evidence="15">Leaf</tissue>
    </source>
</reference>
<evidence type="ECO:0000256" key="4">
    <source>
        <dbReference type="ARBA" id="ARBA00022473"/>
    </source>
</evidence>
<dbReference type="GO" id="GO:0043424">
    <property type="term" value="F:protein histidine kinase binding"/>
    <property type="evidence" value="ECO:0007669"/>
    <property type="project" value="UniProtKB-ARBA"/>
</dbReference>
<feature type="transmembrane region" description="Helical" evidence="13">
    <location>
        <begin position="90"/>
        <end position="108"/>
    </location>
</feature>
<dbReference type="PANTHER" id="PTHR43719:SF73">
    <property type="entry name" value="HISTIDINE KINASE 3"/>
    <property type="match status" value="1"/>
</dbReference>
<feature type="region of interest" description="Disordered" evidence="12">
    <location>
        <begin position="511"/>
        <end position="558"/>
    </location>
</feature>
<dbReference type="EMBL" id="QGKW02001988">
    <property type="protein sequence ID" value="KAF2550323.1"/>
    <property type="molecule type" value="Genomic_DNA"/>
</dbReference>
<dbReference type="Pfam" id="PF00512">
    <property type="entry name" value="HisKA"/>
    <property type="match status" value="1"/>
</dbReference>
<dbReference type="InterPro" id="IPR003661">
    <property type="entry name" value="HisK_dim/P_dom"/>
</dbReference>
<keyword evidence="7 13" id="KW-0812">Transmembrane</keyword>
<comment type="catalytic activity">
    <reaction evidence="1">
        <text>ATP + protein L-histidine = ADP + protein N-phospho-L-histidine.</text>
        <dbReference type="EC" id="2.7.13.3"/>
    </reaction>
</comment>
<gene>
    <name evidence="15" type="ORF">F2Q68_00035103</name>
</gene>
<dbReference type="Gene3D" id="6.10.250.1190">
    <property type="match status" value="1"/>
</dbReference>
<dbReference type="InterPro" id="IPR036097">
    <property type="entry name" value="HisK_dim/P_sf"/>
</dbReference>
<dbReference type="SMART" id="SM01079">
    <property type="entry name" value="CHASE"/>
    <property type="match status" value="1"/>
</dbReference>
<feature type="compositionally biased region" description="Basic and acidic residues" evidence="12">
    <location>
        <begin position="450"/>
        <end position="462"/>
    </location>
</feature>
<dbReference type="GO" id="GO:1901701">
    <property type="term" value="P:cellular response to oxygen-containing compound"/>
    <property type="evidence" value="ECO:0007669"/>
    <property type="project" value="UniProtKB-ARBA"/>
</dbReference>
<evidence type="ECO:0000256" key="11">
    <source>
        <dbReference type="ARBA" id="ARBA00023136"/>
    </source>
</evidence>
<keyword evidence="4" id="KW-0217">Developmental protein</keyword>
<evidence type="ECO:0000256" key="10">
    <source>
        <dbReference type="ARBA" id="ARBA00022989"/>
    </source>
</evidence>
<dbReference type="GO" id="GO:0009884">
    <property type="term" value="F:cytokinin receptor activity"/>
    <property type="evidence" value="ECO:0007669"/>
    <property type="project" value="UniProtKB-ARBA"/>
</dbReference>
<dbReference type="EC" id="2.7.13.3" evidence="3"/>
<evidence type="ECO:0000256" key="1">
    <source>
        <dbReference type="ARBA" id="ARBA00000085"/>
    </source>
</evidence>
<proteinExistence type="predicted"/>
<dbReference type="InterPro" id="IPR006189">
    <property type="entry name" value="CHASE_dom"/>
</dbReference>
<feature type="compositionally biased region" description="Low complexity" evidence="12">
    <location>
        <begin position="538"/>
        <end position="553"/>
    </location>
</feature>
<evidence type="ECO:0000256" key="7">
    <source>
        <dbReference type="ARBA" id="ARBA00022692"/>
    </source>
</evidence>
<dbReference type="SMART" id="SM00388">
    <property type="entry name" value="HisKA"/>
    <property type="match status" value="1"/>
</dbReference>
<dbReference type="PROSITE" id="PS50839">
    <property type="entry name" value="CHASE"/>
    <property type="match status" value="1"/>
</dbReference>
<evidence type="ECO:0000256" key="9">
    <source>
        <dbReference type="ARBA" id="ARBA00022824"/>
    </source>
</evidence>
<dbReference type="InterPro" id="IPR042240">
    <property type="entry name" value="CHASE_sf"/>
</dbReference>
<accession>A0A8S9GX22</accession>
<evidence type="ECO:0000313" key="16">
    <source>
        <dbReference type="Proteomes" id="UP000712281"/>
    </source>
</evidence>
<dbReference type="Gene3D" id="3.30.450.350">
    <property type="entry name" value="CHASE domain"/>
    <property type="match status" value="1"/>
</dbReference>
<dbReference type="FunFam" id="1.10.287.130:FF:000015">
    <property type="entry name" value="Histidine kinase 4"/>
    <property type="match status" value="1"/>
</dbReference>
<keyword evidence="6" id="KW-0808">Transferase</keyword>
<keyword evidence="10 13" id="KW-1133">Transmembrane helix</keyword>
<evidence type="ECO:0000259" key="14">
    <source>
        <dbReference type="PROSITE" id="PS50839"/>
    </source>
</evidence>
<dbReference type="Pfam" id="PF03924">
    <property type="entry name" value="CHASE"/>
    <property type="match status" value="1"/>
</dbReference>
<feature type="transmembrane region" description="Helical" evidence="13">
    <location>
        <begin position="7"/>
        <end position="29"/>
    </location>
</feature>
<dbReference type="GO" id="GO:0010029">
    <property type="term" value="P:regulation of seed germination"/>
    <property type="evidence" value="ECO:0007669"/>
    <property type="project" value="UniProtKB-ARBA"/>
</dbReference>
<dbReference type="FunFam" id="3.30.450.350:FF:000001">
    <property type="entry name" value="Histidine kinase 4"/>
    <property type="match status" value="1"/>
</dbReference>
<dbReference type="Proteomes" id="UP000712281">
    <property type="component" value="Unassembled WGS sequence"/>
</dbReference>
<keyword evidence="11 13" id="KW-0472">Membrane</keyword>
<evidence type="ECO:0000256" key="5">
    <source>
        <dbReference type="ARBA" id="ARBA00022553"/>
    </source>
</evidence>
<evidence type="ECO:0000256" key="12">
    <source>
        <dbReference type="SAM" id="MobiDB-lite"/>
    </source>
</evidence>
<dbReference type="InterPro" id="IPR050956">
    <property type="entry name" value="2C_system_His_kinase"/>
</dbReference>
<dbReference type="GO" id="GO:0048831">
    <property type="term" value="P:regulation of shoot system development"/>
    <property type="evidence" value="ECO:0007669"/>
    <property type="project" value="UniProtKB-ARBA"/>
</dbReference>
<dbReference type="GO" id="GO:0005789">
    <property type="term" value="C:endoplasmic reticulum membrane"/>
    <property type="evidence" value="ECO:0007669"/>
    <property type="project" value="UniProtKB-SubCell"/>
</dbReference>
<evidence type="ECO:0000256" key="8">
    <source>
        <dbReference type="ARBA" id="ARBA00022777"/>
    </source>
</evidence>
<feature type="compositionally biased region" description="Polar residues" evidence="12">
    <location>
        <begin position="463"/>
        <end position="477"/>
    </location>
</feature>
<evidence type="ECO:0000256" key="13">
    <source>
        <dbReference type="SAM" id="Phobius"/>
    </source>
</evidence>
<feature type="region of interest" description="Disordered" evidence="12">
    <location>
        <begin position="450"/>
        <end position="488"/>
    </location>
</feature>
<name>A0A8S9GX22_BRACR</name>
<dbReference type="GO" id="GO:0033554">
    <property type="term" value="P:cellular response to stress"/>
    <property type="evidence" value="ECO:0007669"/>
    <property type="project" value="UniProtKB-ARBA"/>
</dbReference>
<evidence type="ECO:0000256" key="3">
    <source>
        <dbReference type="ARBA" id="ARBA00012438"/>
    </source>
</evidence>
<keyword evidence="8" id="KW-0418">Kinase</keyword>
<dbReference type="AlphaFoldDB" id="A0A8S9GX22"/>
<evidence type="ECO:0000313" key="15">
    <source>
        <dbReference type="EMBL" id="KAF2550323.1"/>
    </source>
</evidence>
<comment type="subcellular location">
    <subcellularLocation>
        <location evidence="2">Endoplasmic reticulum membrane</location>
        <topology evidence="2">Multi-pass membrane protein</topology>
    </subcellularLocation>
</comment>
<comment type="caution">
    <text evidence="15">The sequence shown here is derived from an EMBL/GenBank/DDBJ whole genome shotgun (WGS) entry which is preliminary data.</text>
</comment>
<feature type="transmembrane region" description="Helical" evidence="13">
    <location>
        <begin position="326"/>
        <end position="347"/>
    </location>
</feature>
<organism evidence="15 16">
    <name type="scientific">Brassica cretica</name>
    <name type="common">Mustard</name>
    <dbReference type="NCBI Taxonomy" id="69181"/>
    <lineage>
        <taxon>Eukaryota</taxon>
        <taxon>Viridiplantae</taxon>
        <taxon>Streptophyta</taxon>
        <taxon>Embryophyta</taxon>
        <taxon>Tracheophyta</taxon>
        <taxon>Spermatophyta</taxon>
        <taxon>Magnoliopsida</taxon>
        <taxon>eudicotyledons</taxon>
        <taxon>Gunneridae</taxon>
        <taxon>Pentapetalae</taxon>
        <taxon>rosids</taxon>
        <taxon>malvids</taxon>
        <taxon>Brassicales</taxon>
        <taxon>Brassicaceae</taxon>
        <taxon>Brassiceae</taxon>
        <taxon>Brassica</taxon>
    </lineage>
</organism>
<dbReference type="GO" id="GO:0006970">
    <property type="term" value="P:response to osmotic stress"/>
    <property type="evidence" value="ECO:0007669"/>
    <property type="project" value="UniProtKB-ARBA"/>
</dbReference>
<protein>
    <recommendedName>
        <fullName evidence="3">histidine kinase</fullName>
        <ecNumber evidence="3">2.7.13.3</ecNumber>
    </recommendedName>
</protein>
<dbReference type="GO" id="GO:0000155">
    <property type="term" value="F:phosphorelay sensor kinase activity"/>
    <property type="evidence" value="ECO:0007669"/>
    <property type="project" value="InterPro"/>
</dbReference>